<gene>
    <name evidence="2" type="ORF">CJD36_006705</name>
</gene>
<keyword evidence="3" id="KW-1185">Reference proteome</keyword>
<evidence type="ECO:0008006" key="4">
    <source>
        <dbReference type="Google" id="ProtNLM"/>
    </source>
</evidence>
<feature type="transmembrane region" description="Helical" evidence="1">
    <location>
        <begin position="6"/>
        <end position="23"/>
    </location>
</feature>
<evidence type="ECO:0000313" key="3">
    <source>
        <dbReference type="Proteomes" id="UP000239872"/>
    </source>
</evidence>
<evidence type="ECO:0000256" key="1">
    <source>
        <dbReference type="SAM" id="Phobius"/>
    </source>
</evidence>
<dbReference type="Gene3D" id="2.60.120.260">
    <property type="entry name" value="Galactose-binding domain-like"/>
    <property type="match status" value="1"/>
</dbReference>
<evidence type="ECO:0000313" key="2">
    <source>
        <dbReference type="EMBL" id="PQJ11487.1"/>
    </source>
</evidence>
<organism evidence="2 3">
    <name type="scientific">Flavipsychrobacter stenotrophus</name>
    <dbReference type="NCBI Taxonomy" id="2077091"/>
    <lineage>
        <taxon>Bacteria</taxon>
        <taxon>Pseudomonadati</taxon>
        <taxon>Bacteroidota</taxon>
        <taxon>Chitinophagia</taxon>
        <taxon>Chitinophagales</taxon>
        <taxon>Chitinophagaceae</taxon>
        <taxon>Flavipsychrobacter</taxon>
    </lineage>
</organism>
<sequence>MKNSLPANLLFIGIIVFLCSFLIPKGWRISGSAPDKYELGLFKINGHEGKACGVIRASKKEYFGDEYASLIQTISSQNYLGKRIKMTGYMKSRGVTAWAGFYLRVDKEGSKEPISFDNMHDRPIKNNTNWTQYAIELDVPLNASKITFGALLHGPGQVWFDDINFEEVGPSTIVVTDVMCDTSQKRLPENLGFED</sequence>
<comment type="caution">
    <text evidence="2">The sequence shown here is derived from an EMBL/GenBank/DDBJ whole genome shotgun (WGS) entry which is preliminary data.</text>
</comment>
<dbReference type="AlphaFoldDB" id="A0A2S7SXX8"/>
<keyword evidence="1" id="KW-0812">Transmembrane</keyword>
<accession>A0A2S7SXX8</accession>
<keyword evidence="1" id="KW-1133">Transmembrane helix</keyword>
<proteinExistence type="predicted"/>
<dbReference type="EMBL" id="PPSL01000002">
    <property type="protein sequence ID" value="PQJ11487.1"/>
    <property type="molecule type" value="Genomic_DNA"/>
</dbReference>
<dbReference type="RefSeq" id="WP_105038367.1">
    <property type="nucleotide sequence ID" value="NZ_PPSL01000002.1"/>
</dbReference>
<dbReference type="Proteomes" id="UP000239872">
    <property type="component" value="Unassembled WGS sequence"/>
</dbReference>
<protein>
    <recommendedName>
        <fullName evidence="4">CBM-cenC domain-containing protein</fullName>
    </recommendedName>
</protein>
<dbReference type="OrthoDB" id="5379939at2"/>
<reference evidence="2 3" key="1">
    <citation type="submission" date="2018-01" db="EMBL/GenBank/DDBJ databases">
        <title>A novel member of the phylum Bacteroidetes isolated from glacier ice.</title>
        <authorList>
            <person name="Liu Q."/>
            <person name="Xin Y.-H."/>
        </authorList>
    </citation>
    <scope>NUCLEOTIDE SEQUENCE [LARGE SCALE GENOMIC DNA]</scope>
    <source>
        <strain evidence="2 3">RB1R16</strain>
    </source>
</reference>
<name>A0A2S7SXX8_9BACT</name>
<keyword evidence="1" id="KW-0472">Membrane</keyword>